<accession>A0ABU6CT55</accession>
<name>A0ABU6CT55_9GAMM</name>
<proteinExistence type="predicted"/>
<gene>
    <name evidence="1" type="ORF">VSS37_03375</name>
</gene>
<protein>
    <submittedName>
        <fullName evidence="1">Uncharacterized protein</fullName>
    </submittedName>
</protein>
<dbReference type="RefSeq" id="WP_324693237.1">
    <property type="nucleotide sequence ID" value="NZ_JAYMYJ010000029.1"/>
</dbReference>
<evidence type="ECO:0000313" key="1">
    <source>
        <dbReference type="EMBL" id="MEB4590011.1"/>
    </source>
</evidence>
<organism evidence="1 2">
    <name type="scientific">Candidatus Thiothrix phosphatis</name>
    <dbReference type="NCBI Taxonomy" id="3112415"/>
    <lineage>
        <taxon>Bacteria</taxon>
        <taxon>Pseudomonadati</taxon>
        <taxon>Pseudomonadota</taxon>
        <taxon>Gammaproteobacteria</taxon>
        <taxon>Thiotrichales</taxon>
        <taxon>Thiotrichaceae</taxon>
        <taxon>Thiothrix</taxon>
    </lineage>
</organism>
<dbReference type="EMBL" id="JAYMYJ010000029">
    <property type="protein sequence ID" value="MEB4590011.1"/>
    <property type="molecule type" value="Genomic_DNA"/>
</dbReference>
<reference evidence="1 2" key="2">
    <citation type="submission" date="2024-01" db="EMBL/GenBank/DDBJ databases">
        <authorList>
            <person name="Xie X."/>
        </authorList>
    </citation>
    <scope>NUCLEOTIDE SEQUENCE [LARGE SCALE GENOMIC DNA]</scope>
    <source>
        <strain evidence="1">SCUT-1</strain>
    </source>
</reference>
<sequence>MNALREIAENQEAPASARVSACKEILDRAEGRPRQTVEATVTDETAKKYDSIANQLRLELLGADE</sequence>
<keyword evidence="2" id="KW-1185">Reference proteome</keyword>
<dbReference type="Proteomes" id="UP001308005">
    <property type="component" value="Unassembled WGS sequence"/>
</dbReference>
<comment type="caution">
    <text evidence="1">The sequence shown here is derived from an EMBL/GenBank/DDBJ whole genome shotgun (WGS) entry which is preliminary data.</text>
</comment>
<evidence type="ECO:0000313" key="2">
    <source>
        <dbReference type="Proteomes" id="UP001308005"/>
    </source>
</evidence>
<reference evidence="2" key="1">
    <citation type="submission" date="2023-07" db="EMBL/GenBank/DDBJ databases">
        <title>The carbon used by Thiothrix.</title>
        <authorList>
            <person name="Chen L."/>
        </authorList>
    </citation>
    <scope>NUCLEOTIDE SEQUENCE [LARGE SCALE GENOMIC DNA]</scope>
</reference>